<dbReference type="EMBL" id="CP003252">
    <property type="protein sequence ID" value="AFH38762.1"/>
    <property type="molecule type" value="Genomic_DNA"/>
</dbReference>
<dbReference type="STRING" id="798128.TtJL18_0860"/>
<protein>
    <recommendedName>
        <fullName evidence="3">Outer membrane protein beta-barrel domain-containing protein</fullName>
    </recommendedName>
</protein>
<dbReference type="Proteomes" id="UP000007388">
    <property type="component" value="Chromosome"/>
</dbReference>
<evidence type="ECO:0000313" key="2">
    <source>
        <dbReference type="Proteomes" id="UP000007388"/>
    </source>
</evidence>
<dbReference type="KEGG" id="ttl:TtJL18_0860"/>
<dbReference type="HOGENOM" id="CLU_2358767_0_0_0"/>
<proteinExistence type="predicted"/>
<dbReference type="AlphaFoldDB" id="H9ZR02"/>
<evidence type="ECO:0008006" key="3">
    <source>
        <dbReference type="Google" id="ProtNLM"/>
    </source>
</evidence>
<name>H9ZR02_THETH</name>
<sequence length="96" mass="9756">MAGSGVTLLSLAVDALYPLPLDLAQNLKVDAGLGLGLALVSAGGSSATDFSIRGLLGLEVPLQGALAVRVEPTLSYSFNAQQLSLGVAFGPRVYLK</sequence>
<evidence type="ECO:0000313" key="1">
    <source>
        <dbReference type="EMBL" id="AFH38762.1"/>
    </source>
</evidence>
<gene>
    <name evidence="1" type="ORF">TtJL18_0860</name>
</gene>
<dbReference type="PATRIC" id="fig|798128.4.peg.835"/>
<organism evidence="1 2">
    <name type="scientific">Thermus thermophilus JL-18</name>
    <dbReference type="NCBI Taxonomy" id="798128"/>
    <lineage>
        <taxon>Bacteria</taxon>
        <taxon>Thermotogati</taxon>
        <taxon>Deinococcota</taxon>
        <taxon>Deinococci</taxon>
        <taxon>Thermales</taxon>
        <taxon>Thermaceae</taxon>
        <taxon>Thermus</taxon>
    </lineage>
</organism>
<reference evidence="1 2" key="1">
    <citation type="journal article" date="2013" name="Genome Announc.">
        <title>Whole Genome Sequencing of Thermus oshimai JL-2 and Thermus thermophilus JL-18, Incomplete Denitrifiers from the United States Great Basin.</title>
        <authorList>
            <person name="Murugapiran S.K."/>
            <person name="Huntemann M."/>
            <person name="Wei C.L."/>
            <person name="Han J."/>
            <person name="Detter J.C."/>
            <person name="Han C.S."/>
            <person name="Erkkila T.H."/>
            <person name="Teshima H."/>
            <person name="Chen A."/>
            <person name="Kyrpides N."/>
            <person name="Mavrommatis K."/>
            <person name="Markowitz V."/>
            <person name="Szeto E."/>
            <person name="Ivanova N."/>
            <person name="Pagani I."/>
            <person name="Lam J."/>
            <person name="McDonald A.I."/>
            <person name="Dodsworth J.A."/>
            <person name="Pati A."/>
            <person name="Goodwin L."/>
            <person name="Peters L."/>
            <person name="Pitluck S."/>
            <person name="Woyke T."/>
            <person name="Hedlund B.P."/>
        </authorList>
    </citation>
    <scope>NUCLEOTIDE SEQUENCE [LARGE SCALE GENOMIC DNA]</scope>
    <source>
        <strain evidence="1 2">JL-18</strain>
    </source>
</reference>
<accession>H9ZR02</accession>